<name>A0A426XCK4_ENSVE</name>
<organism evidence="3 4">
    <name type="scientific">Ensete ventricosum</name>
    <name type="common">Abyssinian banana</name>
    <name type="synonym">Musa ensete</name>
    <dbReference type="NCBI Taxonomy" id="4639"/>
    <lineage>
        <taxon>Eukaryota</taxon>
        <taxon>Viridiplantae</taxon>
        <taxon>Streptophyta</taxon>
        <taxon>Embryophyta</taxon>
        <taxon>Tracheophyta</taxon>
        <taxon>Spermatophyta</taxon>
        <taxon>Magnoliopsida</taxon>
        <taxon>Liliopsida</taxon>
        <taxon>Zingiberales</taxon>
        <taxon>Musaceae</taxon>
        <taxon>Ensete</taxon>
    </lineage>
</organism>
<reference evidence="3 4" key="1">
    <citation type="journal article" date="2014" name="Agronomy (Basel)">
        <title>A Draft Genome Sequence for Ensete ventricosum, the Drought-Tolerant Tree Against Hunger.</title>
        <authorList>
            <person name="Harrison J."/>
            <person name="Moore K.A."/>
            <person name="Paszkiewicz K."/>
            <person name="Jones T."/>
            <person name="Grant M."/>
            <person name="Ambacheew D."/>
            <person name="Muzemil S."/>
            <person name="Studholme D.J."/>
        </authorList>
    </citation>
    <scope>NUCLEOTIDE SEQUENCE [LARGE SCALE GENOMIC DNA]</scope>
</reference>
<keyword evidence="2" id="KW-0732">Signal</keyword>
<evidence type="ECO:0000256" key="2">
    <source>
        <dbReference type="SAM" id="SignalP"/>
    </source>
</evidence>
<dbReference type="Proteomes" id="UP000287651">
    <property type="component" value="Unassembled WGS sequence"/>
</dbReference>
<evidence type="ECO:0000313" key="4">
    <source>
        <dbReference type="Proteomes" id="UP000287651"/>
    </source>
</evidence>
<evidence type="ECO:0000256" key="1">
    <source>
        <dbReference type="SAM" id="MobiDB-lite"/>
    </source>
</evidence>
<feature type="region of interest" description="Disordered" evidence="1">
    <location>
        <begin position="84"/>
        <end position="169"/>
    </location>
</feature>
<feature type="signal peptide" evidence="2">
    <location>
        <begin position="1"/>
        <end position="20"/>
    </location>
</feature>
<feature type="chain" id="PRO_5019411914" description="CWF21 domain-containing protein" evidence="2">
    <location>
        <begin position="21"/>
        <end position="169"/>
    </location>
</feature>
<comment type="caution">
    <text evidence="3">The sequence shown here is derived from an EMBL/GenBank/DDBJ whole genome shotgun (WGS) entry which is preliminary data.</text>
</comment>
<gene>
    <name evidence="3" type="ORF">B296_00042357</name>
</gene>
<dbReference type="EMBL" id="AMZH03022559">
    <property type="protein sequence ID" value="RRT37203.1"/>
    <property type="molecule type" value="Genomic_DNA"/>
</dbReference>
<evidence type="ECO:0000313" key="3">
    <source>
        <dbReference type="EMBL" id="RRT37203.1"/>
    </source>
</evidence>
<feature type="compositionally biased region" description="Low complexity" evidence="1">
    <location>
        <begin position="99"/>
        <end position="111"/>
    </location>
</feature>
<dbReference type="AlphaFoldDB" id="A0A426XCK4"/>
<dbReference type="Pfam" id="PF06273">
    <property type="entry name" value="eIF-4B"/>
    <property type="match status" value="1"/>
</dbReference>
<sequence>MFFLLRWNLLICELFRRSETDEEKLLREEIDYLKSLTKETEGDLNGEVTKLSSEELSRLYEEIARKEKDLELLAHQLDDKVRFGQKTAASIRPGSGAGRSDTSSTRPPSRSGMSEGSRSIESVDRPQSRGGTGDAWVKPIDDRRAFQGGRDRGFFDGRNGDRSSSRERW</sequence>
<protein>
    <recommendedName>
        <fullName evidence="5">CWF21 domain-containing protein</fullName>
    </recommendedName>
</protein>
<evidence type="ECO:0008006" key="5">
    <source>
        <dbReference type="Google" id="ProtNLM"/>
    </source>
</evidence>
<dbReference type="InterPro" id="IPR010433">
    <property type="entry name" value="EIF-4B_pln"/>
</dbReference>
<accession>A0A426XCK4</accession>
<proteinExistence type="predicted"/>
<feature type="compositionally biased region" description="Basic and acidic residues" evidence="1">
    <location>
        <begin position="139"/>
        <end position="169"/>
    </location>
</feature>
<dbReference type="GO" id="GO:0003743">
    <property type="term" value="F:translation initiation factor activity"/>
    <property type="evidence" value="ECO:0007669"/>
    <property type="project" value="InterPro"/>
</dbReference>